<reference evidence="2 3" key="1">
    <citation type="submission" date="2016-12" db="EMBL/GenBank/DDBJ databases">
        <title>Study of bacterial adaptation to deep sea.</title>
        <authorList>
            <person name="Song J."/>
            <person name="Yoshizawa S."/>
            <person name="Kogure K."/>
        </authorList>
    </citation>
    <scope>NUCLEOTIDE SEQUENCE [LARGE SCALE GENOMIC DNA]</scope>
    <source>
        <strain evidence="2 3">SAORIC-165</strain>
    </source>
</reference>
<dbReference type="InterPro" id="IPR029010">
    <property type="entry name" value="ThuA-like"/>
</dbReference>
<gene>
    <name evidence="2" type="ORF">BSZ32_09185</name>
</gene>
<accession>A0A2S7U0X0</accession>
<name>A0A2S7U0X0_9BACT</name>
<comment type="caution">
    <text evidence="2">The sequence shown here is derived from an EMBL/GenBank/DDBJ whole genome shotgun (WGS) entry which is preliminary data.</text>
</comment>
<evidence type="ECO:0000259" key="1">
    <source>
        <dbReference type="Pfam" id="PF06283"/>
    </source>
</evidence>
<organism evidence="2 3">
    <name type="scientific">Rubritalea profundi</name>
    <dbReference type="NCBI Taxonomy" id="1658618"/>
    <lineage>
        <taxon>Bacteria</taxon>
        <taxon>Pseudomonadati</taxon>
        <taxon>Verrucomicrobiota</taxon>
        <taxon>Verrucomicrobiia</taxon>
        <taxon>Verrucomicrobiales</taxon>
        <taxon>Rubritaleaceae</taxon>
        <taxon>Rubritalea</taxon>
    </lineage>
</organism>
<evidence type="ECO:0000313" key="2">
    <source>
        <dbReference type="EMBL" id="PQJ28658.1"/>
    </source>
</evidence>
<dbReference type="EMBL" id="MQWA01000001">
    <property type="protein sequence ID" value="PQJ28658.1"/>
    <property type="molecule type" value="Genomic_DNA"/>
</dbReference>
<protein>
    <recommendedName>
        <fullName evidence="1">ThuA-like domain-containing protein</fullName>
    </recommendedName>
</protein>
<dbReference type="Pfam" id="PF06283">
    <property type="entry name" value="ThuA"/>
    <property type="match status" value="1"/>
</dbReference>
<dbReference type="SUPFAM" id="SSF52317">
    <property type="entry name" value="Class I glutamine amidotransferase-like"/>
    <property type="match status" value="1"/>
</dbReference>
<proteinExistence type="predicted"/>
<evidence type="ECO:0000313" key="3">
    <source>
        <dbReference type="Proteomes" id="UP000239907"/>
    </source>
</evidence>
<sequence length="126" mass="14153">MGDFSLDDEIYWNLHMLPEAKILACTNCKRAPGSPQMWSVEKEKSRTFTAIPGHWHTTFSIPQYRAVLLRGIAWVGHRNVDSLVTSTEIEALKNPKNGPKMNRATGLPVGGEVTLSCPLDTMLFRR</sequence>
<dbReference type="AlphaFoldDB" id="A0A2S7U0X0"/>
<dbReference type="Proteomes" id="UP000239907">
    <property type="component" value="Unassembled WGS sequence"/>
</dbReference>
<keyword evidence="3" id="KW-1185">Reference proteome</keyword>
<dbReference type="Gene3D" id="3.40.50.880">
    <property type="match status" value="1"/>
</dbReference>
<feature type="domain" description="ThuA-like" evidence="1">
    <location>
        <begin position="3"/>
        <end position="75"/>
    </location>
</feature>
<dbReference type="InterPro" id="IPR029062">
    <property type="entry name" value="Class_I_gatase-like"/>
</dbReference>